<feature type="transmembrane region" description="Helical" evidence="1">
    <location>
        <begin position="190"/>
        <end position="208"/>
    </location>
</feature>
<feature type="transmembrane region" description="Helical" evidence="1">
    <location>
        <begin position="49"/>
        <end position="72"/>
    </location>
</feature>
<dbReference type="InterPro" id="IPR036259">
    <property type="entry name" value="MFS_trans_sf"/>
</dbReference>
<evidence type="ECO:0000313" key="3">
    <source>
        <dbReference type="Proteomes" id="UP000321606"/>
    </source>
</evidence>
<feature type="transmembrane region" description="Helical" evidence="1">
    <location>
        <begin position="158"/>
        <end position="178"/>
    </location>
</feature>
<feature type="transmembrane region" description="Helical" evidence="1">
    <location>
        <begin position="273"/>
        <end position="291"/>
    </location>
</feature>
<feature type="transmembrane region" description="Helical" evidence="1">
    <location>
        <begin position="327"/>
        <end position="347"/>
    </location>
</feature>
<dbReference type="GO" id="GO:0008643">
    <property type="term" value="P:carbohydrate transport"/>
    <property type="evidence" value="ECO:0007669"/>
    <property type="project" value="InterPro"/>
</dbReference>
<dbReference type="PANTHER" id="PTHR11328:SF24">
    <property type="entry name" value="MAJOR FACILITATOR SUPERFAMILY (MFS) PROFILE DOMAIN-CONTAINING PROTEIN"/>
    <property type="match status" value="1"/>
</dbReference>
<dbReference type="AlphaFoldDB" id="A0A510J983"/>
<dbReference type="Proteomes" id="UP000321606">
    <property type="component" value="Chromosome"/>
</dbReference>
<dbReference type="SUPFAM" id="SSF103473">
    <property type="entry name" value="MFS general substrate transporter"/>
    <property type="match status" value="1"/>
</dbReference>
<dbReference type="RefSeq" id="WP_026737245.1">
    <property type="nucleotide sequence ID" value="NZ_AP019822.1"/>
</dbReference>
<organism evidence="2 3">
    <name type="scientific">Pseudoleptotrichia goodfellowii</name>
    <dbReference type="NCBI Taxonomy" id="157692"/>
    <lineage>
        <taxon>Bacteria</taxon>
        <taxon>Fusobacteriati</taxon>
        <taxon>Fusobacteriota</taxon>
        <taxon>Fusobacteriia</taxon>
        <taxon>Fusobacteriales</taxon>
        <taxon>Leptotrichiaceae</taxon>
        <taxon>Pseudoleptotrichia</taxon>
    </lineage>
</organism>
<accession>A0A510J983</accession>
<protein>
    <submittedName>
        <fullName evidence="2">Major facilitator superfamily protein</fullName>
    </submittedName>
</protein>
<dbReference type="OrthoDB" id="9764596at2"/>
<dbReference type="KEGG" id="lgo:JCM16774_0677"/>
<keyword evidence="1" id="KW-0472">Membrane</keyword>
<feature type="transmembrane region" description="Helical" evidence="1">
    <location>
        <begin position="9"/>
        <end position="29"/>
    </location>
</feature>
<evidence type="ECO:0000313" key="2">
    <source>
        <dbReference type="EMBL" id="BBM35747.1"/>
    </source>
</evidence>
<feature type="transmembrane region" description="Helical" evidence="1">
    <location>
        <begin position="84"/>
        <end position="103"/>
    </location>
</feature>
<gene>
    <name evidence="2" type="ORF">JCM16774_0677</name>
</gene>
<evidence type="ECO:0000256" key="1">
    <source>
        <dbReference type="SAM" id="Phobius"/>
    </source>
</evidence>
<sequence length="437" mass="48952">MSKLTKKTYLIYGMGVSYFILDQLYNQWLSYYYLPPGTEHSLKPLLKPSYLVLAYLFARLIDAISDPLVGYWSDNSKSKFGRRSFFMMIGGLPLGILMVMYFFPPKDSQIHTLFYLSIIGGLFFTAYTLVGGPYNALIPDLARTKEERLNLSTVQSTFRLIFTGIALVLPGYMISMLGKGNTEWGIRKTVIILTVFAIIGIYICVFFLKEKELVKDNEKHESIGFKSSLKYLMRKEILLYFAGFFFFFSGFNILRGVLTYYLTIIMELPIKQMTVISAILFGMAGICFPITNMLGKKFSYKKILVLDIMLLIAGTVGLLFVNSSISWLAYIMLVICGTGLSGSAFIFPQAMLSEISAKISETEKVSLEGFMFGIQGLFLKLAFLVQQSVVSLVIIAGSIPDAQGRKSATGLGVRSTLVVALVLFGISLVFYKLKKED</sequence>
<dbReference type="Gene3D" id="1.20.1250.20">
    <property type="entry name" value="MFS general substrate transporter like domains"/>
    <property type="match status" value="2"/>
</dbReference>
<feature type="transmembrane region" description="Helical" evidence="1">
    <location>
        <begin position="115"/>
        <end position="137"/>
    </location>
</feature>
<dbReference type="EMBL" id="AP019822">
    <property type="protein sequence ID" value="BBM35747.1"/>
    <property type="molecule type" value="Genomic_DNA"/>
</dbReference>
<feature type="transmembrane region" description="Helical" evidence="1">
    <location>
        <begin position="303"/>
        <end position="321"/>
    </location>
</feature>
<feature type="transmembrane region" description="Helical" evidence="1">
    <location>
        <begin position="411"/>
        <end position="431"/>
    </location>
</feature>
<feature type="transmembrane region" description="Helical" evidence="1">
    <location>
        <begin position="237"/>
        <end position="261"/>
    </location>
</feature>
<feature type="transmembrane region" description="Helical" evidence="1">
    <location>
        <begin position="377"/>
        <end position="399"/>
    </location>
</feature>
<dbReference type="STRING" id="714315.GCA_000516535_00675"/>
<keyword evidence="1" id="KW-1133">Transmembrane helix</keyword>
<dbReference type="GO" id="GO:0005886">
    <property type="term" value="C:plasma membrane"/>
    <property type="evidence" value="ECO:0007669"/>
    <property type="project" value="TreeGrafter"/>
</dbReference>
<name>A0A510J983_9FUSO</name>
<dbReference type="InterPro" id="IPR039672">
    <property type="entry name" value="MFS_2"/>
</dbReference>
<proteinExistence type="predicted"/>
<reference evidence="2 3" key="1">
    <citation type="submission" date="2019-07" db="EMBL/GenBank/DDBJ databases">
        <title>Complete Genome Sequence of Leptotrichia goodfellowii Strain JCM 16774.</title>
        <authorList>
            <person name="Watanabe S."/>
            <person name="Cui L."/>
        </authorList>
    </citation>
    <scope>NUCLEOTIDE SEQUENCE [LARGE SCALE GENOMIC DNA]</scope>
    <source>
        <strain evidence="2 3">JCM16774</strain>
    </source>
</reference>
<dbReference type="GO" id="GO:0015293">
    <property type="term" value="F:symporter activity"/>
    <property type="evidence" value="ECO:0007669"/>
    <property type="project" value="InterPro"/>
</dbReference>
<dbReference type="Pfam" id="PF13347">
    <property type="entry name" value="MFS_2"/>
    <property type="match status" value="1"/>
</dbReference>
<dbReference type="PANTHER" id="PTHR11328">
    <property type="entry name" value="MAJOR FACILITATOR SUPERFAMILY DOMAIN-CONTAINING PROTEIN"/>
    <property type="match status" value="1"/>
</dbReference>
<keyword evidence="1" id="KW-0812">Transmembrane</keyword>